<feature type="transmembrane region" description="Helical" evidence="8">
    <location>
        <begin position="36"/>
        <end position="52"/>
    </location>
</feature>
<name>A0A918RDF4_9FLAO</name>
<comment type="subcellular location">
    <subcellularLocation>
        <location evidence="1">Cell membrane</location>
        <topology evidence="1">Multi-pass membrane protein</topology>
    </subcellularLocation>
</comment>
<feature type="transmembrane region" description="Helical" evidence="8">
    <location>
        <begin position="159"/>
        <end position="181"/>
    </location>
</feature>
<reference evidence="9" key="1">
    <citation type="journal article" date="2014" name="Int. J. Syst. Evol. Microbiol.">
        <title>Complete genome sequence of Corynebacterium casei LMG S-19264T (=DSM 44701T), isolated from a smear-ripened cheese.</title>
        <authorList>
            <consortium name="US DOE Joint Genome Institute (JGI-PGF)"/>
            <person name="Walter F."/>
            <person name="Albersmeier A."/>
            <person name="Kalinowski J."/>
            <person name="Ruckert C."/>
        </authorList>
    </citation>
    <scope>NUCLEOTIDE SEQUENCE</scope>
    <source>
        <strain evidence="9">KCTC 12710</strain>
    </source>
</reference>
<feature type="transmembrane region" description="Helical" evidence="8">
    <location>
        <begin position="214"/>
        <end position="238"/>
    </location>
</feature>
<feature type="transmembrane region" description="Helical" evidence="8">
    <location>
        <begin position="278"/>
        <end position="296"/>
    </location>
</feature>
<evidence type="ECO:0000256" key="1">
    <source>
        <dbReference type="ARBA" id="ARBA00004651"/>
    </source>
</evidence>
<evidence type="ECO:0000313" key="9">
    <source>
        <dbReference type="EMBL" id="GGZ92682.1"/>
    </source>
</evidence>
<feature type="transmembrane region" description="Helical" evidence="8">
    <location>
        <begin position="12"/>
        <end position="30"/>
    </location>
</feature>
<dbReference type="RefSeq" id="WP_189362630.1">
    <property type="nucleotide sequence ID" value="NZ_BMWZ01000010.1"/>
</dbReference>
<feature type="transmembrane region" description="Helical" evidence="8">
    <location>
        <begin position="308"/>
        <end position="338"/>
    </location>
</feature>
<dbReference type="Pfam" id="PF01594">
    <property type="entry name" value="AI-2E_transport"/>
    <property type="match status" value="1"/>
</dbReference>
<dbReference type="PANTHER" id="PTHR21716:SF67">
    <property type="entry name" value="TRANSPORT PROTEIN YDIK-RELATED"/>
    <property type="match status" value="1"/>
</dbReference>
<dbReference type="GO" id="GO:0005886">
    <property type="term" value="C:plasma membrane"/>
    <property type="evidence" value="ECO:0007669"/>
    <property type="project" value="UniProtKB-SubCell"/>
</dbReference>
<evidence type="ECO:0000256" key="2">
    <source>
        <dbReference type="ARBA" id="ARBA00009773"/>
    </source>
</evidence>
<proteinExistence type="inferred from homology"/>
<feature type="transmembrane region" description="Helical" evidence="8">
    <location>
        <begin position="244"/>
        <end position="271"/>
    </location>
</feature>
<dbReference type="PANTHER" id="PTHR21716">
    <property type="entry name" value="TRANSMEMBRANE PROTEIN"/>
    <property type="match status" value="1"/>
</dbReference>
<comment type="caution">
    <text evidence="9">The sequence shown here is derived from an EMBL/GenBank/DDBJ whole genome shotgun (WGS) entry which is preliminary data.</text>
</comment>
<gene>
    <name evidence="9" type="primary">ydiK</name>
    <name evidence="9" type="ORF">GCM10007028_33880</name>
</gene>
<evidence type="ECO:0000256" key="8">
    <source>
        <dbReference type="SAM" id="Phobius"/>
    </source>
</evidence>
<keyword evidence="10" id="KW-1185">Reference proteome</keyword>
<keyword evidence="3" id="KW-0813">Transport</keyword>
<feature type="transmembrane region" description="Helical" evidence="8">
    <location>
        <begin position="64"/>
        <end position="85"/>
    </location>
</feature>
<keyword evidence="6 8" id="KW-1133">Transmembrane helix</keyword>
<accession>A0A918RDF4</accession>
<evidence type="ECO:0000256" key="6">
    <source>
        <dbReference type="ARBA" id="ARBA00022989"/>
    </source>
</evidence>
<evidence type="ECO:0000256" key="4">
    <source>
        <dbReference type="ARBA" id="ARBA00022475"/>
    </source>
</evidence>
<dbReference type="EMBL" id="BMWZ01000010">
    <property type="protein sequence ID" value="GGZ92682.1"/>
    <property type="molecule type" value="Genomic_DNA"/>
</dbReference>
<protein>
    <submittedName>
        <fullName evidence="9">AI-2E family transporter</fullName>
    </submittedName>
</protein>
<comment type="similarity">
    <text evidence="2">Belongs to the autoinducer-2 exporter (AI-2E) (TC 2.A.86) family.</text>
</comment>
<dbReference type="Proteomes" id="UP000636004">
    <property type="component" value="Unassembled WGS sequence"/>
</dbReference>
<evidence type="ECO:0000313" key="10">
    <source>
        <dbReference type="Proteomes" id="UP000636004"/>
    </source>
</evidence>
<reference evidence="9" key="2">
    <citation type="submission" date="2020-09" db="EMBL/GenBank/DDBJ databases">
        <authorList>
            <person name="Sun Q."/>
            <person name="Kim S."/>
        </authorList>
    </citation>
    <scope>NUCLEOTIDE SEQUENCE</scope>
    <source>
        <strain evidence="9">KCTC 12710</strain>
    </source>
</reference>
<sequence length="352" mass="38153">MKPLKSNPEIDTFIKIIVLSILIIWSFYIVEPFVLLLMWSVIVAVALNPLYIKVTMLLKGKKKGLLGSLFIVLLVGLILIPTISITESIVESSTMLYQNFDNGTLKIPPPNASVNDWPLIGKKIYGLWSNASRDIESFIMNHPDEIKSSLGWFFDSVKGLVGVILLSIVALIVAGVFMASADDGYKTGVKFMNKLKEGQGEGLMNMCISTIRSVVKGILLVAVIQGILAFAGFSMIGLDATAGLLSIVVIFAAIIQVPVLLVVLPAIIYVFSFAETTPAVIFAIYMVVVSLLDNVLKPMLLAKGLQTPMILILIGAIGGMIFQGILGLFIGPVVLAIVHNLYSNWVNNTEIT</sequence>
<dbReference type="AlphaFoldDB" id="A0A918RDF4"/>
<keyword evidence="4" id="KW-1003">Cell membrane</keyword>
<dbReference type="InterPro" id="IPR002549">
    <property type="entry name" value="AI-2E-like"/>
</dbReference>
<evidence type="ECO:0000256" key="7">
    <source>
        <dbReference type="ARBA" id="ARBA00023136"/>
    </source>
</evidence>
<evidence type="ECO:0000256" key="5">
    <source>
        <dbReference type="ARBA" id="ARBA00022692"/>
    </source>
</evidence>
<organism evidence="9 10">
    <name type="scientific">Algibacter mikhailovii</name>
    <dbReference type="NCBI Taxonomy" id="425498"/>
    <lineage>
        <taxon>Bacteria</taxon>
        <taxon>Pseudomonadati</taxon>
        <taxon>Bacteroidota</taxon>
        <taxon>Flavobacteriia</taxon>
        <taxon>Flavobacteriales</taxon>
        <taxon>Flavobacteriaceae</taxon>
        <taxon>Algibacter</taxon>
    </lineage>
</organism>
<keyword evidence="5 8" id="KW-0812">Transmembrane</keyword>
<evidence type="ECO:0000256" key="3">
    <source>
        <dbReference type="ARBA" id="ARBA00022448"/>
    </source>
</evidence>
<keyword evidence="7 8" id="KW-0472">Membrane</keyword>